<accession>A0A975BG23</accession>
<sequence length="281" mass="32697">MNAPAENFYLLNDPKILTEHMLHVLWERNQLKPFFSTEDNLFSPSAVLLLLGQQCGENKTSSEPCLILNKRSRKVRQPGDLCCPGGSVSPRLDACLSTLLTLPGFPLMRWPCWSQWRDRYPDEARMLKLLFATGLRECFEEMRLNPFGVQLMGPLPPRRLLMFRRVIFPMAAWIPRQKRFAVNWEVEKVVYIPLRYLLNPDSHACYRVQFTPYIERKLHRKTQDFPCIVYKNQNENELLWGATYHIVIGFLEMIFGFKPPDMASLSVIHGVMEENYLTGSG</sequence>
<evidence type="ECO:0000256" key="6">
    <source>
        <dbReference type="ARBA" id="ARBA00023211"/>
    </source>
</evidence>
<keyword evidence="8" id="KW-1185">Reference proteome</keyword>
<keyword evidence="5" id="KW-0460">Magnesium</keyword>
<reference evidence="7" key="1">
    <citation type="journal article" date="2021" name="Microb. Physiol.">
        <title>Proteogenomic Insights into the Physiology of Marine, Sulfate-Reducing, Filamentous Desulfonema limicola and Desulfonema magnum.</title>
        <authorList>
            <person name="Schnaars V."/>
            <person name="Wohlbrand L."/>
            <person name="Scheve S."/>
            <person name="Hinrichs C."/>
            <person name="Reinhardt R."/>
            <person name="Rabus R."/>
        </authorList>
    </citation>
    <scope>NUCLEOTIDE SEQUENCE</scope>
    <source>
        <strain evidence="7">4be13</strain>
    </source>
</reference>
<keyword evidence="4 7" id="KW-0378">Hydrolase</keyword>
<evidence type="ECO:0000313" key="7">
    <source>
        <dbReference type="EMBL" id="QTA84415.1"/>
    </source>
</evidence>
<dbReference type="GO" id="GO:0010945">
    <property type="term" value="F:coenzyme A diphosphatase activity"/>
    <property type="evidence" value="ECO:0007669"/>
    <property type="project" value="InterPro"/>
</dbReference>
<dbReference type="Proteomes" id="UP000663722">
    <property type="component" value="Chromosome"/>
</dbReference>
<dbReference type="AlphaFoldDB" id="A0A975BG23"/>
<name>A0A975BG23_9BACT</name>
<protein>
    <submittedName>
        <fullName evidence="7">NUDIX hydrolase domain-containing protein</fullName>
    </submittedName>
</protein>
<evidence type="ECO:0000256" key="2">
    <source>
        <dbReference type="ARBA" id="ARBA00001946"/>
    </source>
</evidence>
<evidence type="ECO:0000256" key="5">
    <source>
        <dbReference type="ARBA" id="ARBA00022842"/>
    </source>
</evidence>
<organism evidence="7 8">
    <name type="scientific">Desulfonema magnum</name>
    <dbReference type="NCBI Taxonomy" id="45655"/>
    <lineage>
        <taxon>Bacteria</taxon>
        <taxon>Pseudomonadati</taxon>
        <taxon>Thermodesulfobacteriota</taxon>
        <taxon>Desulfobacteria</taxon>
        <taxon>Desulfobacterales</taxon>
        <taxon>Desulfococcaceae</taxon>
        <taxon>Desulfonema</taxon>
    </lineage>
</organism>
<evidence type="ECO:0000256" key="3">
    <source>
        <dbReference type="ARBA" id="ARBA00022723"/>
    </source>
</evidence>
<dbReference type="CDD" id="cd03426">
    <property type="entry name" value="NUDIX_CoAse_Nudt7"/>
    <property type="match status" value="1"/>
</dbReference>
<evidence type="ECO:0000256" key="1">
    <source>
        <dbReference type="ARBA" id="ARBA00001936"/>
    </source>
</evidence>
<evidence type="ECO:0000313" key="8">
    <source>
        <dbReference type="Proteomes" id="UP000663722"/>
    </source>
</evidence>
<evidence type="ECO:0000256" key="4">
    <source>
        <dbReference type="ARBA" id="ARBA00022801"/>
    </source>
</evidence>
<proteinExistence type="predicted"/>
<dbReference type="GO" id="GO:0046872">
    <property type="term" value="F:metal ion binding"/>
    <property type="evidence" value="ECO:0007669"/>
    <property type="project" value="UniProtKB-KW"/>
</dbReference>
<comment type="cofactor">
    <cofactor evidence="1">
        <name>Mn(2+)</name>
        <dbReference type="ChEBI" id="CHEBI:29035"/>
    </cofactor>
</comment>
<comment type="cofactor">
    <cofactor evidence="2">
        <name>Mg(2+)</name>
        <dbReference type="ChEBI" id="CHEBI:18420"/>
    </cofactor>
</comment>
<dbReference type="Gene3D" id="3.90.79.10">
    <property type="entry name" value="Nucleoside Triphosphate Pyrophosphohydrolase"/>
    <property type="match status" value="1"/>
</dbReference>
<keyword evidence="3" id="KW-0479">Metal-binding</keyword>
<dbReference type="EMBL" id="CP061800">
    <property type="protein sequence ID" value="QTA84415.1"/>
    <property type="molecule type" value="Genomic_DNA"/>
</dbReference>
<gene>
    <name evidence="7" type="ORF">dnm_004110</name>
</gene>
<dbReference type="InterPro" id="IPR045121">
    <property type="entry name" value="CoAse"/>
</dbReference>
<dbReference type="InterPro" id="IPR015797">
    <property type="entry name" value="NUDIX_hydrolase-like_dom_sf"/>
</dbReference>
<dbReference type="PANTHER" id="PTHR12992:SF11">
    <property type="entry name" value="MITOCHONDRIAL COENZYME A DIPHOSPHATASE NUDT8"/>
    <property type="match status" value="1"/>
</dbReference>
<dbReference type="KEGG" id="dmm:dnm_004110"/>
<dbReference type="SUPFAM" id="SSF55811">
    <property type="entry name" value="Nudix"/>
    <property type="match status" value="1"/>
</dbReference>
<keyword evidence="6" id="KW-0464">Manganese</keyword>
<dbReference type="PANTHER" id="PTHR12992">
    <property type="entry name" value="NUDIX HYDROLASE"/>
    <property type="match status" value="1"/>
</dbReference>